<reference evidence="1" key="1">
    <citation type="submission" date="2020-03" db="EMBL/GenBank/DDBJ databases">
        <title>The deep terrestrial virosphere.</title>
        <authorList>
            <person name="Holmfeldt K."/>
            <person name="Nilsson E."/>
            <person name="Simone D."/>
            <person name="Lopez-Fernandez M."/>
            <person name="Wu X."/>
            <person name="de Brujin I."/>
            <person name="Lundin D."/>
            <person name="Andersson A."/>
            <person name="Bertilsson S."/>
            <person name="Dopson M."/>
        </authorList>
    </citation>
    <scope>NUCLEOTIDE SEQUENCE</scope>
    <source>
        <strain evidence="1">MM171A02050</strain>
    </source>
</reference>
<sequence length="72" mass="8411">MEVNDKEEQGKMTVEETVNLKIPKQVLDFAEFYAEIGSMERDALLTKIVIARLEDIKEKFKALPHLHIPELW</sequence>
<dbReference type="EMBL" id="MT143567">
    <property type="protein sequence ID" value="QJA98277.1"/>
    <property type="molecule type" value="Genomic_DNA"/>
</dbReference>
<organism evidence="1">
    <name type="scientific">viral metagenome</name>
    <dbReference type="NCBI Taxonomy" id="1070528"/>
    <lineage>
        <taxon>unclassified sequences</taxon>
        <taxon>metagenomes</taxon>
        <taxon>organismal metagenomes</taxon>
    </lineage>
</organism>
<gene>
    <name evidence="1" type="ORF">MM171A02050_0010</name>
</gene>
<dbReference type="AlphaFoldDB" id="A0A6M3LSC3"/>
<protein>
    <submittedName>
        <fullName evidence="1">Uncharacterized protein</fullName>
    </submittedName>
</protein>
<accession>A0A6M3LSC3</accession>
<name>A0A6M3LSC3_9ZZZZ</name>
<proteinExistence type="predicted"/>
<evidence type="ECO:0000313" key="1">
    <source>
        <dbReference type="EMBL" id="QJA98277.1"/>
    </source>
</evidence>